<keyword evidence="1" id="KW-0472">Membrane</keyword>
<evidence type="ECO:0000313" key="2">
    <source>
        <dbReference type="EMBL" id="SFV77715.1"/>
    </source>
</evidence>
<gene>
    <name evidence="2" type="ORF">MNB_SUP05-10-566</name>
</gene>
<name>A0A1W1DAS1_9ZZZZ</name>
<organism evidence="2">
    <name type="scientific">hydrothermal vent metagenome</name>
    <dbReference type="NCBI Taxonomy" id="652676"/>
    <lineage>
        <taxon>unclassified sequences</taxon>
        <taxon>metagenomes</taxon>
        <taxon>ecological metagenomes</taxon>
    </lineage>
</organism>
<feature type="transmembrane region" description="Helical" evidence="1">
    <location>
        <begin position="6"/>
        <end position="24"/>
    </location>
</feature>
<keyword evidence="1" id="KW-1133">Transmembrane helix</keyword>
<proteinExistence type="predicted"/>
<evidence type="ECO:0000256" key="1">
    <source>
        <dbReference type="SAM" id="Phobius"/>
    </source>
</evidence>
<reference evidence="2" key="1">
    <citation type="submission" date="2016-10" db="EMBL/GenBank/DDBJ databases">
        <authorList>
            <person name="de Groot N.N."/>
        </authorList>
    </citation>
    <scope>NUCLEOTIDE SEQUENCE</scope>
</reference>
<dbReference type="EMBL" id="FPHQ01000211">
    <property type="protein sequence ID" value="SFV77715.1"/>
    <property type="molecule type" value="Genomic_DNA"/>
</dbReference>
<protein>
    <submittedName>
        <fullName evidence="2">Uncharacterized protein</fullName>
    </submittedName>
</protein>
<dbReference type="AlphaFoldDB" id="A0A1W1DAS1"/>
<accession>A0A1W1DAS1</accession>
<keyword evidence="1" id="KW-0812">Transmembrane</keyword>
<feature type="transmembrane region" description="Helical" evidence="1">
    <location>
        <begin position="36"/>
        <end position="54"/>
    </location>
</feature>
<sequence length="55" mass="6431">MVALNFNYSKFGYIFFMVSAISWIIQGSKNNDNSLVLLNVVFVFVNTLGIYHWFF</sequence>